<dbReference type="InterPro" id="IPR050166">
    <property type="entry name" value="ABC_transporter_ATP-bind"/>
</dbReference>
<keyword evidence="6" id="KW-1185">Reference proteome</keyword>
<keyword evidence="3 5" id="KW-0067">ATP-binding</keyword>
<dbReference type="Proteomes" id="UP000198521">
    <property type="component" value="Unassembled WGS sequence"/>
</dbReference>
<dbReference type="SUPFAM" id="SSF52540">
    <property type="entry name" value="P-loop containing nucleoside triphosphate hydrolases"/>
    <property type="match status" value="1"/>
</dbReference>
<dbReference type="PANTHER" id="PTHR42788:SF13">
    <property type="entry name" value="ALIPHATIC SULFONATES IMPORT ATP-BINDING PROTEIN SSUB"/>
    <property type="match status" value="1"/>
</dbReference>
<protein>
    <submittedName>
        <fullName evidence="5">NitT/TauT family transport system ATP-binding protein</fullName>
    </submittedName>
</protein>
<name>A0A1H7SCR5_AQUAM</name>
<sequence length="269" mass="30198">MALQFTDTPQAPNVIELKGISQSYDGGKTKIIENLDLLVEDKPMQGQFSVILGMSGCGKSTLLRYIAGLQEPTAGTVLVKGKPVSKENRVSMVFQQYSSLPWMTVLDNVGLGLRFKGISKKERDEKAMEMIKLVGLDGHQKKYAQYPTLSGGQLQRVAIARSLMSNPEILLMDEPFGALDIKTRLQMQDLLIGIWEKFSPTILFVTHDIQEAVYLADDIYIMKHAPSQFVKHIDIDLPFNRNRETKRLAHFDELVHEVEDAMMQIDAGS</sequence>
<dbReference type="InterPro" id="IPR003439">
    <property type="entry name" value="ABC_transporter-like_ATP-bd"/>
</dbReference>
<evidence type="ECO:0000259" key="4">
    <source>
        <dbReference type="PROSITE" id="PS50893"/>
    </source>
</evidence>
<dbReference type="InterPro" id="IPR027417">
    <property type="entry name" value="P-loop_NTPase"/>
</dbReference>
<dbReference type="EMBL" id="FOAB01000005">
    <property type="protein sequence ID" value="SEL70168.1"/>
    <property type="molecule type" value="Genomic_DNA"/>
</dbReference>
<proteinExistence type="predicted"/>
<dbReference type="InterPro" id="IPR003593">
    <property type="entry name" value="AAA+_ATPase"/>
</dbReference>
<feature type="domain" description="ABC transporter" evidence="4">
    <location>
        <begin position="15"/>
        <end position="249"/>
    </location>
</feature>
<dbReference type="GO" id="GO:0016887">
    <property type="term" value="F:ATP hydrolysis activity"/>
    <property type="evidence" value="ECO:0007669"/>
    <property type="project" value="InterPro"/>
</dbReference>
<dbReference type="OrthoDB" id="1414429at2"/>
<dbReference type="GO" id="GO:0005524">
    <property type="term" value="F:ATP binding"/>
    <property type="evidence" value="ECO:0007669"/>
    <property type="project" value="UniProtKB-KW"/>
</dbReference>
<gene>
    <name evidence="5" type="ORF">SAMN04487910_3105</name>
</gene>
<keyword evidence="2" id="KW-0547">Nucleotide-binding</keyword>
<evidence type="ECO:0000256" key="1">
    <source>
        <dbReference type="ARBA" id="ARBA00022448"/>
    </source>
</evidence>
<dbReference type="Pfam" id="PF00005">
    <property type="entry name" value="ABC_tran"/>
    <property type="match status" value="1"/>
</dbReference>
<reference evidence="5 6" key="1">
    <citation type="submission" date="2016-10" db="EMBL/GenBank/DDBJ databases">
        <authorList>
            <person name="de Groot N.N."/>
        </authorList>
    </citation>
    <scope>NUCLEOTIDE SEQUENCE [LARGE SCALE GENOMIC DNA]</scope>
    <source>
        <strain evidence="5 6">DSM 25232</strain>
    </source>
</reference>
<dbReference type="RefSeq" id="WP_091410134.1">
    <property type="nucleotide sequence ID" value="NZ_FOAB01000005.1"/>
</dbReference>
<evidence type="ECO:0000313" key="6">
    <source>
        <dbReference type="Proteomes" id="UP000198521"/>
    </source>
</evidence>
<dbReference type="Gene3D" id="3.40.50.300">
    <property type="entry name" value="P-loop containing nucleotide triphosphate hydrolases"/>
    <property type="match status" value="1"/>
</dbReference>
<keyword evidence="1" id="KW-0813">Transport</keyword>
<dbReference type="SMART" id="SM00382">
    <property type="entry name" value="AAA"/>
    <property type="match status" value="1"/>
</dbReference>
<dbReference type="PROSITE" id="PS00211">
    <property type="entry name" value="ABC_TRANSPORTER_1"/>
    <property type="match status" value="1"/>
</dbReference>
<dbReference type="InterPro" id="IPR017871">
    <property type="entry name" value="ABC_transporter-like_CS"/>
</dbReference>
<organism evidence="5 6">
    <name type="scientific">Aquimarina amphilecti</name>
    <dbReference type="NCBI Taxonomy" id="1038014"/>
    <lineage>
        <taxon>Bacteria</taxon>
        <taxon>Pseudomonadati</taxon>
        <taxon>Bacteroidota</taxon>
        <taxon>Flavobacteriia</taxon>
        <taxon>Flavobacteriales</taxon>
        <taxon>Flavobacteriaceae</taxon>
        <taxon>Aquimarina</taxon>
    </lineage>
</organism>
<evidence type="ECO:0000256" key="3">
    <source>
        <dbReference type="ARBA" id="ARBA00022840"/>
    </source>
</evidence>
<accession>A0A1H7SCR5</accession>
<dbReference type="PROSITE" id="PS50893">
    <property type="entry name" value="ABC_TRANSPORTER_2"/>
    <property type="match status" value="1"/>
</dbReference>
<evidence type="ECO:0000256" key="2">
    <source>
        <dbReference type="ARBA" id="ARBA00022741"/>
    </source>
</evidence>
<dbReference type="STRING" id="1038014.SAMN04487910_3105"/>
<dbReference type="AlphaFoldDB" id="A0A1H7SCR5"/>
<evidence type="ECO:0000313" key="5">
    <source>
        <dbReference type="EMBL" id="SEL70168.1"/>
    </source>
</evidence>
<dbReference type="PANTHER" id="PTHR42788">
    <property type="entry name" value="TAURINE IMPORT ATP-BINDING PROTEIN-RELATED"/>
    <property type="match status" value="1"/>
</dbReference>
<dbReference type="CDD" id="cd03293">
    <property type="entry name" value="ABC_NrtD_SsuB_transporters"/>
    <property type="match status" value="1"/>
</dbReference>